<evidence type="ECO:0000313" key="1">
    <source>
        <dbReference type="EMBL" id="KAG7155273.1"/>
    </source>
</evidence>
<dbReference type="AlphaFoldDB" id="A0A8J5MKV9"/>
<proteinExistence type="predicted"/>
<dbReference type="Proteomes" id="UP000747542">
    <property type="component" value="Unassembled WGS sequence"/>
</dbReference>
<evidence type="ECO:0000313" key="2">
    <source>
        <dbReference type="Proteomes" id="UP000747542"/>
    </source>
</evidence>
<protein>
    <submittedName>
        <fullName evidence="1">Uncharacterized protein</fullName>
    </submittedName>
</protein>
<gene>
    <name evidence="1" type="ORF">Hamer_G030585</name>
</gene>
<organism evidence="1 2">
    <name type="scientific">Homarus americanus</name>
    <name type="common">American lobster</name>
    <dbReference type="NCBI Taxonomy" id="6706"/>
    <lineage>
        <taxon>Eukaryota</taxon>
        <taxon>Metazoa</taxon>
        <taxon>Ecdysozoa</taxon>
        <taxon>Arthropoda</taxon>
        <taxon>Crustacea</taxon>
        <taxon>Multicrustacea</taxon>
        <taxon>Malacostraca</taxon>
        <taxon>Eumalacostraca</taxon>
        <taxon>Eucarida</taxon>
        <taxon>Decapoda</taxon>
        <taxon>Pleocyemata</taxon>
        <taxon>Astacidea</taxon>
        <taxon>Nephropoidea</taxon>
        <taxon>Nephropidae</taxon>
        <taxon>Homarus</taxon>
    </lineage>
</organism>
<keyword evidence="2" id="KW-1185">Reference proteome</keyword>
<dbReference type="EMBL" id="JAHLQT010042269">
    <property type="protein sequence ID" value="KAG7155273.1"/>
    <property type="molecule type" value="Genomic_DNA"/>
</dbReference>
<sequence length="209" mass="23630">MGPDYSTPAPWESQPAVFNILQTGTKKADCNPHELRQVAEKNMKALTPHNSTMYYTVAGQMAEGHLADGRFTDGHLTERTWSRRTFGRTDDRPTGHLAEWTHGNCLWRQTQGLGLQTWYNYPRNALIVKSVQALAFVPVSDVAESFNEFVSALDNETDELRSEFLGYFEATWIGVCCTAWKTTKTSIRTQAVEHFGEKHTRPSTDNKLS</sequence>
<reference evidence="1" key="1">
    <citation type="journal article" date="2021" name="Sci. Adv.">
        <title>The American lobster genome reveals insights on longevity, neural, and immune adaptations.</title>
        <authorList>
            <person name="Polinski J.M."/>
            <person name="Zimin A.V."/>
            <person name="Clark K.F."/>
            <person name="Kohn A.B."/>
            <person name="Sadowski N."/>
            <person name="Timp W."/>
            <person name="Ptitsyn A."/>
            <person name="Khanna P."/>
            <person name="Romanova D.Y."/>
            <person name="Williams P."/>
            <person name="Greenwood S.J."/>
            <person name="Moroz L.L."/>
            <person name="Walt D.R."/>
            <person name="Bodnar A.G."/>
        </authorList>
    </citation>
    <scope>NUCLEOTIDE SEQUENCE</scope>
    <source>
        <strain evidence="1">GMGI-L3</strain>
    </source>
</reference>
<name>A0A8J5MKV9_HOMAM</name>
<accession>A0A8J5MKV9</accession>
<comment type="caution">
    <text evidence="1">The sequence shown here is derived from an EMBL/GenBank/DDBJ whole genome shotgun (WGS) entry which is preliminary data.</text>
</comment>